<evidence type="ECO:0000313" key="2">
    <source>
        <dbReference type="EMBL" id="GIY44363.1"/>
    </source>
</evidence>
<feature type="chain" id="PRO_5043999938" description="Secreted protein" evidence="1">
    <location>
        <begin position="27"/>
        <end position="101"/>
    </location>
</feature>
<dbReference type="EMBL" id="BPLQ01009506">
    <property type="protein sequence ID" value="GIY44363.1"/>
    <property type="molecule type" value="Genomic_DNA"/>
</dbReference>
<accession>A0AAV4TCJ1</accession>
<dbReference type="Proteomes" id="UP001054837">
    <property type="component" value="Unassembled WGS sequence"/>
</dbReference>
<reference evidence="2 3" key="1">
    <citation type="submission" date="2021-06" db="EMBL/GenBank/DDBJ databases">
        <title>Caerostris darwini draft genome.</title>
        <authorList>
            <person name="Kono N."/>
            <person name="Arakawa K."/>
        </authorList>
    </citation>
    <scope>NUCLEOTIDE SEQUENCE [LARGE SCALE GENOMIC DNA]</scope>
</reference>
<evidence type="ECO:0000313" key="3">
    <source>
        <dbReference type="Proteomes" id="UP001054837"/>
    </source>
</evidence>
<keyword evidence="1" id="KW-0732">Signal</keyword>
<dbReference type="AlphaFoldDB" id="A0AAV4TCJ1"/>
<proteinExistence type="predicted"/>
<feature type="signal peptide" evidence="1">
    <location>
        <begin position="1"/>
        <end position="26"/>
    </location>
</feature>
<organism evidence="2 3">
    <name type="scientific">Caerostris darwini</name>
    <dbReference type="NCBI Taxonomy" id="1538125"/>
    <lineage>
        <taxon>Eukaryota</taxon>
        <taxon>Metazoa</taxon>
        <taxon>Ecdysozoa</taxon>
        <taxon>Arthropoda</taxon>
        <taxon>Chelicerata</taxon>
        <taxon>Arachnida</taxon>
        <taxon>Araneae</taxon>
        <taxon>Araneomorphae</taxon>
        <taxon>Entelegynae</taxon>
        <taxon>Araneoidea</taxon>
        <taxon>Araneidae</taxon>
        <taxon>Caerostris</taxon>
    </lineage>
</organism>
<comment type="caution">
    <text evidence="2">The sequence shown here is derived from an EMBL/GenBank/DDBJ whole genome shotgun (WGS) entry which is preliminary data.</text>
</comment>
<sequence>MLFFSRFLSTLSFFSIFIVTLPGVHGEKNDESKTNSKCSKHESTVSETRSVFRNGGPSPISVFCPAVLVTYSSFSEIPLLELEREDGKWRAYTLVMTSSIS</sequence>
<protein>
    <recommendedName>
        <fullName evidence="4">Secreted protein</fullName>
    </recommendedName>
</protein>
<keyword evidence="3" id="KW-1185">Reference proteome</keyword>
<evidence type="ECO:0008006" key="4">
    <source>
        <dbReference type="Google" id="ProtNLM"/>
    </source>
</evidence>
<name>A0AAV4TCJ1_9ARAC</name>
<evidence type="ECO:0000256" key="1">
    <source>
        <dbReference type="SAM" id="SignalP"/>
    </source>
</evidence>
<gene>
    <name evidence="2" type="ORF">CDAR_544461</name>
</gene>